<evidence type="ECO:0000259" key="6">
    <source>
        <dbReference type="PROSITE" id="PS50914"/>
    </source>
</evidence>
<dbReference type="PRINTS" id="PR01021">
    <property type="entry name" value="OMPADOMAIN"/>
</dbReference>
<name>A0A347UK06_9RHOB</name>
<dbReference type="Gene3D" id="3.30.1330.60">
    <property type="entry name" value="OmpA-like domain"/>
    <property type="match status" value="1"/>
</dbReference>
<dbReference type="InterPro" id="IPR036737">
    <property type="entry name" value="OmpA-like_sf"/>
</dbReference>
<sequence>MRLSKIFSILAVFLIAGTVSTFGAMRAADFIEERSLADVTNALVAQDHTWVSVHVDGLRVELTGTAPDEATRFKALTVANSIVDAERVINSMDVLDAAAIAPPKFSVEILRNNEGISLIGLIPTSSDREEIVSSIEGLTKGTEITDMLDTSDYPAPDGWEAALKFGLNAVHDLPKSKVSISEDGVAVTAIAGSIEEKRKIEAQLARKAPDNMSLITKITAPRPVITPFTTRFVIDGDNAHFDACSADSADTHAKIISAALDVGLNGKTDCTIGLGVPTTSWGDAVASGIKALNDIGGGSITFSDADVTLVALDTTPQATFDRVVGELKAALPDVFSLHAVLPEPVKIDGTGEGKGSPEFVATLSPEGQVQLRGRVTNERTRAAVDSYSRARFGSKVVYDATRLDEELPDGWPIRVLAGLEALAELNHGSVVVQENFVEVRGITGNPDARANVARLLSEKLGASENYGIDIKYEKALDPVAGLLKPAECVDNINEILSERKISFAPGSAELDSAGQAVVDRIADILKTCNKPRIEIAGHTDSQGREVMNLNLSQARADAVLQGLIARKVLTSGMRAKGYGESVPVADNKTEEGREANRRIEFNLIVPAKVQEEATGLEQMEAPAVEQPHTDNSHPEPAETTPNE</sequence>
<accession>A0A347UK06</accession>
<dbReference type="OrthoDB" id="5525824at2"/>
<organism evidence="8 9">
    <name type="scientific">Profundibacter amoris</name>
    <dbReference type="NCBI Taxonomy" id="2171755"/>
    <lineage>
        <taxon>Bacteria</taxon>
        <taxon>Pseudomonadati</taxon>
        <taxon>Pseudomonadota</taxon>
        <taxon>Alphaproteobacteria</taxon>
        <taxon>Rhodobacterales</taxon>
        <taxon>Paracoccaceae</taxon>
        <taxon>Profundibacter</taxon>
    </lineage>
</organism>
<evidence type="ECO:0000256" key="4">
    <source>
        <dbReference type="PROSITE-ProRule" id="PRU00473"/>
    </source>
</evidence>
<dbReference type="PROSITE" id="PS50914">
    <property type="entry name" value="BON"/>
    <property type="match status" value="1"/>
</dbReference>
<evidence type="ECO:0000259" key="7">
    <source>
        <dbReference type="PROSITE" id="PS51123"/>
    </source>
</evidence>
<evidence type="ECO:0000313" key="8">
    <source>
        <dbReference type="EMBL" id="AXX99184.1"/>
    </source>
</evidence>
<feature type="domain" description="BON" evidence="6">
    <location>
        <begin position="28"/>
        <end position="96"/>
    </location>
</feature>
<dbReference type="KEGG" id="pamo:BAR1_15325"/>
<evidence type="ECO:0000256" key="3">
    <source>
        <dbReference type="ARBA" id="ARBA00023237"/>
    </source>
</evidence>
<protein>
    <submittedName>
        <fullName evidence="8">BON domain-containing protein</fullName>
    </submittedName>
</protein>
<comment type="subcellular location">
    <subcellularLocation>
        <location evidence="1">Cell outer membrane</location>
    </subcellularLocation>
</comment>
<dbReference type="CDD" id="cd07185">
    <property type="entry name" value="OmpA_C-like"/>
    <property type="match status" value="1"/>
</dbReference>
<evidence type="ECO:0000256" key="1">
    <source>
        <dbReference type="ARBA" id="ARBA00004442"/>
    </source>
</evidence>
<dbReference type="InterPro" id="IPR006665">
    <property type="entry name" value="OmpA-like"/>
</dbReference>
<keyword evidence="3" id="KW-0998">Cell outer membrane</keyword>
<dbReference type="AlphaFoldDB" id="A0A347UK06"/>
<proteinExistence type="predicted"/>
<dbReference type="SUPFAM" id="SSF103088">
    <property type="entry name" value="OmpA-like"/>
    <property type="match status" value="1"/>
</dbReference>
<dbReference type="Pfam" id="PF04972">
    <property type="entry name" value="BON"/>
    <property type="match status" value="1"/>
</dbReference>
<keyword evidence="9" id="KW-1185">Reference proteome</keyword>
<evidence type="ECO:0000256" key="2">
    <source>
        <dbReference type="ARBA" id="ARBA00023136"/>
    </source>
</evidence>
<keyword evidence="2 4" id="KW-0472">Membrane</keyword>
<dbReference type="PANTHER" id="PTHR30329">
    <property type="entry name" value="STATOR ELEMENT OF FLAGELLAR MOTOR COMPLEX"/>
    <property type="match status" value="1"/>
</dbReference>
<evidence type="ECO:0000313" key="9">
    <source>
        <dbReference type="Proteomes" id="UP000261704"/>
    </source>
</evidence>
<dbReference type="RefSeq" id="WP_118943836.1">
    <property type="nucleotide sequence ID" value="NZ_CP032125.1"/>
</dbReference>
<reference evidence="8 9" key="1">
    <citation type="submission" date="2018-09" db="EMBL/GenBank/DDBJ databases">
        <title>Profundibacter amoris BAR1 gen. nov., sp. nov., a new member of the Roseobacter clade isolated at Lokis Castle Vent Field on the Arctic Mid-Oceanic Ridge.</title>
        <authorList>
            <person name="Le Moine Bauer S."/>
            <person name="Sjoeberg A.G."/>
            <person name="L'Haridon S."/>
            <person name="Stokke R."/>
            <person name="Roalkvam I."/>
            <person name="Steen I.H."/>
            <person name="Dahle H."/>
        </authorList>
    </citation>
    <scope>NUCLEOTIDE SEQUENCE [LARGE SCALE GENOMIC DNA]</scope>
    <source>
        <strain evidence="8 9">BAR1</strain>
    </source>
</reference>
<dbReference type="InterPro" id="IPR006664">
    <property type="entry name" value="OMP_bac"/>
</dbReference>
<dbReference type="EMBL" id="CP032125">
    <property type="protein sequence ID" value="AXX99184.1"/>
    <property type="molecule type" value="Genomic_DNA"/>
</dbReference>
<dbReference type="Gene3D" id="3.40.1520.20">
    <property type="match status" value="2"/>
</dbReference>
<dbReference type="Pfam" id="PF00691">
    <property type="entry name" value="OmpA"/>
    <property type="match status" value="1"/>
</dbReference>
<dbReference type="InterPro" id="IPR007055">
    <property type="entry name" value="BON_dom"/>
</dbReference>
<feature type="compositionally biased region" description="Basic and acidic residues" evidence="5">
    <location>
        <begin position="627"/>
        <end position="636"/>
    </location>
</feature>
<dbReference type="PROSITE" id="PS51123">
    <property type="entry name" value="OMPA_2"/>
    <property type="match status" value="1"/>
</dbReference>
<dbReference type="PANTHER" id="PTHR30329:SF21">
    <property type="entry name" value="LIPOPROTEIN YIAD-RELATED"/>
    <property type="match status" value="1"/>
</dbReference>
<gene>
    <name evidence="8" type="ORF">BAR1_15325</name>
</gene>
<feature type="region of interest" description="Disordered" evidence="5">
    <location>
        <begin position="610"/>
        <end position="643"/>
    </location>
</feature>
<feature type="domain" description="OmpA-like" evidence="7">
    <location>
        <begin position="490"/>
        <end position="607"/>
    </location>
</feature>
<evidence type="ECO:0000256" key="5">
    <source>
        <dbReference type="SAM" id="MobiDB-lite"/>
    </source>
</evidence>
<dbReference type="GO" id="GO:0009279">
    <property type="term" value="C:cell outer membrane"/>
    <property type="evidence" value="ECO:0007669"/>
    <property type="project" value="UniProtKB-SubCell"/>
</dbReference>
<dbReference type="InterPro" id="IPR050330">
    <property type="entry name" value="Bact_OuterMem_StrucFunc"/>
</dbReference>
<dbReference type="Proteomes" id="UP000261704">
    <property type="component" value="Chromosome"/>
</dbReference>